<sequence>MERNNQTAAHGHWKLSVLHLNLIALSRMTLIAQDHMPPVEAEVSAN</sequence>
<accession>A0A1H3U3L4</accession>
<keyword evidence="2" id="KW-1185">Reference proteome</keyword>
<dbReference type="EMBL" id="FNOK01000105">
    <property type="protein sequence ID" value="SDZ56952.1"/>
    <property type="molecule type" value="Genomic_DNA"/>
</dbReference>
<dbReference type="AlphaFoldDB" id="A0A1H3U3L4"/>
<proteinExistence type="predicted"/>
<reference evidence="2" key="1">
    <citation type="submission" date="2016-10" db="EMBL/GenBank/DDBJ databases">
        <authorList>
            <person name="Varghese N."/>
            <person name="Submissions S."/>
        </authorList>
    </citation>
    <scope>NUCLEOTIDE SEQUENCE [LARGE SCALE GENOMIC DNA]</scope>
    <source>
        <strain evidence="2">CGMCC 4.3530</strain>
    </source>
</reference>
<gene>
    <name evidence="1" type="ORF">SAMN05216215_110510</name>
</gene>
<dbReference type="Proteomes" id="UP000199529">
    <property type="component" value="Unassembled WGS sequence"/>
</dbReference>
<protein>
    <submittedName>
        <fullName evidence="1">Uncharacterized protein</fullName>
    </submittedName>
</protein>
<organism evidence="1 2">
    <name type="scientific">Saccharopolyspora shandongensis</name>
    <dbReference type="NCBI Taxonomy" id="418495"/>
    <lineage>
        <taxon>Bacteria</taxon>
        <taxon>Bacillati</taxon>
        <taxon>Actinomycetota</taxon>
        <taxon>Actinomycetes</taxon>
        <taxon>Pseudonocardiales</taxon>
        <taxon>Pseudonocardiaceae</taxon>
        <taxon>Saccharopolyspora</taxon>
    </lineage>
</organism>
<evidence type="ECO:0000313" key="2">
    <source>
        <dbReference type="Proteomes" id="UP000199529"/>
    </source>
</evidence>
<name>A0A1H3U3L4_9PSEU</name>
<dbReference type="STRING" id="418495.SAMN05216215_110510"/>
<evidence type="ECO:0000313" key="1">
    <source>
        <dbReference type="EMBL" id="SDZ56952.1"/>
    </source>
</evidence>